<keyword evidence="11" id="KW-0969">Cilium</keyword>
<dbReference type="Pfam" id="PF06429">
    <property type="entry name" value="Flg_bbr_C"/>
    <property type="match status" value="1"/>
</dbReference>
<dbReference type="Proteomes" id="UP000524535">
    <property type="component" value="Unassembled WGS sequence"/>
</dbReference>
<comment type="similarity">
    <text evidence="2 7">Belongs to the flagella basal body rod proteins family.</text>
</comment>
<dbReference type="GO" id="GO:0030694">
    <property type="term" value="C:bacterial-type flagellum basal body, rod"/>
    <property type="evidence" value="ECO:0007669"/>
    <property type="project" value="InterPro"/>
</dbReference>
<evidence type="ECO:0000313" key="13">
    <source>
        <dbReference type="Proteomes" id="UP000524535"/>
    </source>
</evidence>
<dbReference type="Proteomes" id="UP000520770">
    <property type="component" value="Unassembled WGS sequence"/>
</dbReference>
<evidence type="ECO:0000256" key="7">
    <source>
        <dbReference type="PIRNR" id="PIRNR002889"/>
    </source>
</evidence>
<proteinExistence type="inferred from homology"/>
<organism evidence="11 14">
    <name type="scientific">Aliirhizobium cellulosilyticum</name>
    <dbReference type="NCBI Taxonomy" id="393664"/>
    <lineage>
        <taxon>Bacteria</taxon>
        <taxon>Pseudomonadati</taxon>
        <taxon>Pseudomonadota</taxon>
        <taxon>Alphaproteobacteria</taxon>
        <taxon>Hyphomicrobiales</taxon>
        <taxon>Rhizobiaceae</taxon>
        <taxon>Aliirhizobium</taxon>
    </lineage>
</organism>
<dbReference type="NCBIfam" id="TIGR01396">
    <property type="entry name" value="FlgB"/>
    <property type="match status" value="1"/>
</dbReference>
<keyword evidence="13" id="KW-1185">Reference proteome</keyword>
<dbReference type="EMBL" id="JACIHM010000002">
    <property type="protein sequence ID" value="MBB4446611.1"/>
    <property type="molecule type" value="Genomic_DNA"/>
</dbReference>
<evidence type="ECO:0000256" key="2">
    <source>
        <dbReference type="ARBA" id="ARBA00009677"/>
    </source>
</evidence>
<evidence type="ECO:0000313" key="10">
    <source>
        <dbReference type="EMBL" id="MBB4411920.1"/>
    </source>
</evidence>
<dbReference type="InterPro" id="IPR010930">
    <property type="entry name" value="Flg_bb/hook_C_dom"/>
</dbReference>
<sequence>MTMQPIQLFELASRQAEWLSVRQQVTTTNIANANTPKYVSKDLTPFDAELKSASGLGSMEMARTNAAHMTADIAGNGRVELKDSKLNQEIGVQESGNTVSLASEMSKMGEIKRQFELNTLLVQNINRMMLTALGK</sequence>
<evidence type="ECO:0000313" key="11">
    <source>
        <dbReference type="EMBL" id="MBB4446611.1"/>
    </source>
</evidence>
<evidence type="ECO:0000256" key="5">
    <source>
        <dbReference type="ARBA" id="ARBA00024934"/>
    </source>
</evidence>
<comment type="function">
    <text evidence="5 7">Structural component of flagellum, the bacterial motility apparatus. Part of the rod structure of flagellar basal body.</text>
</comment>
<dbReference type="InterPro" id="IPR019776">
    <property type="entry name" value="Flagellar_basal_body_rod_CS"/>
</dbReference>
<keyword evidence="4 7" id="KW-0975">Bacterial flagellum</keyword>
<dbReference type="PIRSF" id="PIRSF002889">
    <property type="entry name" value="Rod_FlgB"/>
    <property type="match status" value="1"/>
</dbReference>
<evidence type="ECO:0000256" key="4">
    <source>
        <dbReference type="ARBA" id="ARBA00023143"/>
    </source>
</evidence>
<evidence type="ECO:0000259" key="8">
    <source>
        <dbReference type="Pfam" id="PF06429"/>
    </source>
</evidence>
<keyword evidence="11" id="KW-0282">Flagellum</keyword>
<keyword evidence="11" id="KW-0966">Cell projection</keyword>
<dbReference type="InterPro" id="IPR006300">
    <property type="entry name" value="FlgB"/>
</dbReference>
<comment type="subunit">
    <text evidence="6">The basal body constitutes a major portion of the flagellar organelle and consists of a number of rings mounted on a central rod. In Gram-negative bacteria, at least four rings, L, P, S and M are present, whereas Gram-positive bacteria lack the L and P rings. The rod consists of about 26 subunits of FlgG in the distal portion, and FlgB, FlgC and FlgF build up the proximal portion of the rod with about 6 subunits each. Rod assembly occurs by export via the flagellum-specific pathway of its constituent proteins and by their incorporation into the rod structure in the probable order of FlgB, FlgC, FlgF and FlgG. Another protein, FliE, also assembles onto the stable rod structure.</text>
</comment>
<reference evidence="12 13" key="1">
    <citation type="submission" date="2020-08" db="EMBL/GenBank/DDBJ databases">
        <title>Genomic Encyclopedia of Type Strains, Phase IV (KMG-V): Genome sequencing to study the core and pangenomes of soil and plant-associated prokaryotes.</title>
        <authorList>
            <person name="Whitman W."/>
        </authorList>
    </citation>
    <scope>NUCLEOTIDE SEQUENCE [LARGE SCALE GENOMIC DNA]</scope>
    <source>
        <strain evidence="10 13">SEMIA 444</strain>
        <strain evidence="9 12">SEMIA 448</strain>
        <strain evidence="11 14">SEMIA 452</strain>
    </source>
</reference>
<accession>A0A7W6V017</accession>
<dbReference type="PROSITE" id="PS00588">
    <property type="entry name" value="FLAGELLA_BB_ROD"/>
    <property type="match status" value="1"/>
</dbReference>
<evidence type="ECO:0000313" key="9">
    <source>
        <dbReference type="EMBL" id="MBB4348684.1"/>
    </source>
</evidence>
<comment type="caution">
    <text evidence="11">The sequence shown here is derived from an EMBL/GenBank/DDBJ whole genome shotgun (WGS) entry which is preliminary data.</text>
</comment>
<evidence type="ECO:0000313" key="12">
    <source>
        <dbReference type="Proteomes" id="UP000520770"/>
    </source>
</evidence>
<evidence type="ECO:0000256" key="6">
    <source>
        <dbReference type="ARBA" id="ARBA00026072"/>
    </source>
</evidence>
<dbReference type="EMBL" id="JACIGW010000002">
    <property type="protein sequence ID" value="MBB4348684.1"/>
    <property type="molecule type" value="Genomic_DNA"/>
</dbReference>
<comment type="subcellular location">
    <subcellularLocation>
        <location evidence="1 7">Bacterial flagellum basal body</location>
    </subcellularLocation>
</comment>
<name>A0A7W6V017_9HYPH</name>
<dbReference type="EMBL" id="JACIGY010000002">
    <property type="protein sequence ID" value="MBB4411920.1"/>
    <property type="molecule type" value="Genomic_DNA"/>
</dbReference>
<evidence type="ECO:0000256" key="1">
    <source>
        <dbReference type="ARBA" id="ARBA00004117"/>
    </source>
</evidence>
<gene>
    <name evidence="10" type="ORF">GGE31_002425</name>
    <name evidence="9" type="ORF">GGE33_002426</name>
    <name evidence="11" type="ORF">GGE35_002427</name>
</gene>
<dbReference type="GO" id="GO:0071973">
    <property type="term" value="P:bacterial-type flagellum-dependent cell motility"/>
    <property type="evidence" value="ECO:0007669"/>
    <property type="project" value="InterPro"/>
</dbReference>
<dbReference type="AlphaFoldDB" id="A0A7W6V017"/>
<evidence type="ECO:0000256" key="3">
    <source>
        <dbReference type="ARBA" id="ARBA00014376"/>
    </source>
</evidence>
<feature type="domain" description="Flagellar basal-body/hook protein C-terminal" evidence="8">
    <location>
        <begin position="98"/>
        <end position="133"/>
    </location>
</feature>
<dbReference type="Proteomes" id="UP000576087">
    <property type="component" value="Unassembled WGS sequence"/>
</dbReference>
<evidence type="ECO:0000313" key="14">
    <source>
        <dbReference type="Proteomes" id="UP000576087"/>
    </source>
</evidence>
<protein>
    <recommendedName>
        <fullName evidence="3 7">Flagellar basal body rod protein FlgB</fullName>
    </recommendedName>
</protein>